<feature type="region of interest" description="Disordered" evidence="1">
    <location>
        <begin position="1"/>
        <end position="45"/>
    </location>
</feature>
<dbReference type="SUPFAM" id="SSF48371">
    <property type="entry name" value="ARM repeat"/>
    <property type="match status" value="1"/>
</dbReference>
<proteinExistence type="predicted"/>
<feature type="compositionally biased region" description="Basic and acidic residues" evidence="1">
    <location>
        <begin position="555"/>
        <end position="574"/>
    </location>
</feature>
<feature type="domain" description="GAF" evidence="2">
    <location>
        <begin position="68"/>
        <end position="218"/>
    </location>
</feature>
<evidence type="ECO:0000259" key="2">
    <source>
        <dbReference type="SMART" id="SM00065"/>
    </source>
</evidence>
<dbReference type="Gene3D" id="1.25.10.10">
    <property type="entry name" value="Leucine-rich Repeat Variant"/>
    <property type="match status" value="1"/>
</dbReference>
<feature type="compositionally biased region" description="Acidic residues" evidence="1">
    <location>
        <begin position="469"/>
        <end position="478"/>
    </location>
</feature>
<protein>
    <recommendedName>
        <fullName evidence="2">GAF domain-containing protein</fullName>
    </recommendedName>
</protein>
<dbReference type="InterPro" id="IPR011989">
    <property type="entry name" value="ARM-like"/>
</dbReference>
<reference evidence="3" key="1">
    <citation type="submission" date="2021-01" db="EMBL/GenBank/DDBJ databases">
        <authorList>
            <person name="Corre E."/>
            <person name="Pelletier E."/>
            <person name="Niang G."/>
            <person name="Scheremetjew M."/>
            <person name="Finn R."/>
            <person name="Kale V."/>
            <person name="Holt S."/>
            <person name="Cochrane G."/>
            <person name="Meng A."/>
            <person name="Brown T."/>
            <person name="Cohen L."/>
        </authorList>
    </citation>
    <scope>NUCLEOTIDE SEQUENCE</scope>
    <source>
        <strain evidence="3">NIES-2562</strain>
    </source>
</reference>
<feature type="compositionally biased region" description="Polar residues" evidence="1">
    <location>
        <begin position="1"/>
        <end position="18"/>
    </location>
</feature>
<sequence>MDSPAPRSTSPHLITSRGSIREARRNSLKRSGSTPSPSPHSVDPSTLEEVMLSNQMKDWGKKILDNTELDTLFDTVMDELRTVVHAERSTLFVADRSKQQLWSKVANGTVEIRLRFGDGLAGSCAATGDIVNVEDAYFDKRFNSAFDKKNNFRTKAVLCVPILDPKMSKVVGVAQVINKKDVPAERAYFSKSDEKLMKALCEHIGRAIEQCMAAEAGGKLFMAMAAAQAFSNKAGGQKSVLLKGKESIKSRMMRVASHLHKLATFNPASADVLNPILDLTSMFQGCSSVVESNMIATQLLQPDILRALRRAARSGGLHSYLALRLLNFISFHPSAREALSNLELIPVLIGVLASSERVSHLPASLLLESLAQSRNGLTKVARFGGTHVLVRLLENGEDYLRPACLRLLSALLTTERGREDIVDGQVGRNTLGMILHGLRGLVLDDEEEGRGIEPTGVAGKGKGRRGEQEDGSEMEEDSSWLPRSASQHPAGARVVASGRTMPSPPSTPQRGGSAGMRKHQVGVAAEEKKGPHTPHPPPLKHNVSFKTKADIIKQESEKGGSDNGGKEDMVERAGRVGSDGATTSSSTLKEERGSMLKKSRTIWKKGIIKAQLISKFNAEESALARRITREINMWEKTIKTQLQATGGYRQENTIQNHFQRVGLKFQPSALPFTSIYS</sequence>
<accession>A0A7S3DBW9</accession>
<dbReference type="AlphaFoldDB" id="A0A7S3DBW9"/>
<evidence type="ECO:0000256" key="1">
    <source>
        <dbReference type="SAM" id="MobiDB-lite"/>
    </source>
</evidence>
<feature type="region of interest" description="Disordered" evidence="1">
    <location>
        <begin position="555"/>
        <end position="596"/>
    </location>
</feature>
<evidence type="ECO:0000313" key="3">
    <source>
        <dbReference type="EMBL" id="CAE0252397.1"/>
    </source>
</evidence>
<feature type="region of interest" description="Disordered" evidence="1">
    <location>
        <begin position="446"/>
        <end position="542"/>
    </location>
</feature>
<dbReference type="InterPro" id="IPR016024">
    <property type="entry name" value="ARM-type_fold"/>
</dbReference>
<dbReference type="SMART" id="SM00065">
    <property type="entry name" value="GAF"/>
    <property type="match status" value="1"/>
</dbReference>
<dbReference type="SUPFAM" id="SSF55781">
    <property type="entry name" value="GAF domain-like"/>
    <property type="match status" value="1"/>
</dbReference>
<dbReference type="InterPro" id="IPR029016">
    <property type="entry name" value="GAF-like_dom_sf"/>
</dbReference>
<dbReference type="Pfam" id="PF01590">
    <property type="entry name" value="GAF"/>
    <property type="match status" value="1"/>
</dbReference>
<organism evidence="3">
    <name type="scientific">Palpitomonas bilix</name>
    <dbReference type="NCBI Taxonomy" id="652834"/>
    <lineage>
        <taxon>Eukaryota</taxon>
        <taxon>Eukaryota incertae sedis</taxon>
    </lineage>
</organism>
<name>A0A7S3DBW9_9EUKA</name>
<dbReference type="InterPro" id="IPR003018">
    <property type="entry name" value="GAF"/>
</dbReference>
<dbReference type="EMBL" id="HBIB01022418">
    <property type="protein sequence ID" value="CAE0252397.1"/>
    <property type="molecule type" value="Transcribed_RNA"/>
</dbReference>
<dbReference type="Gene3D" id="3.30.450.40">
    <property type="match status" value="1"/>
</dbReference>
<gene>
    <name evidence="3" type="ORF">PBIL07802_LOCUS14624</name>
</gene>